<evidence type="ECO:0000313" key="2">
    <source>
        <dbReference type="EMBL" id="KZT60414.1"/>
    </source>
</evidence>
<feature type="transmembrane region" description="Helical" evidence="1">
    <location>
        <begin position="125"/>
        <end position="145"/>
    </location>
</feature>
<evidence type="ECO:0000256" key="1">
    <source>
        <dbReference type="SAM" id="Phobius"/>
    </source>
</evidence>
<feature type="transmembrane region" description="Helical" evidence="1">
    <location>
        <begin position="12"/>
        <end position="34"/>
    </location>
</feature>
<sequence>MSLSVETADLAGLFAGSILYGMFLVLMGACLYVLLYRRKTARPNYLLVVTSCIMFIVNTLILALTFARIVDAFIQLGDVPGGAEAYLTQISEWKEVARNSLCSVYIFVADLTLIYRCWIVWSRSLAVVAVPIMIHIAYTVTSFILNVNMAHIPPEATVFDPSAKAWIVTTLSLSLGQNVIVTSLIVFKIMSVNARATGKRMGSLRSTISALVESGALYVITVFVYLVTYGSDSNSQYIMIDILNPIIGITYSMLVVRVGLGQSTHSLEGARNNSDPHGHRVSRSVVVEVEQTRVVDETDSLSEFDGTKWTSQGHQGVAV</sequence>
<protein>
    <recommendedName>
        <fullName evidence="4">Family A G protein-coupled receptor-like protein</fullName>
    </recommendedName>
</protein>
<dbReference type="OrthoDB" id="3354175at2759"/>
<keyword evidence="1" id="KW-0812">Transmembrane</keyword>
<feature type="transmembrane region" description="Helical" evidence="1">
    <location>
        <begin position="46"/>
        <end position="70"/>
    </location>
</feature>
<feature type="transmembrane region" description="Helical" evidence="1">
    <location>
        <begin position="237"/>
        <end position="256"/>
    </location>
</feature>
<feature type="transmembrane region" description="Helical" evidence="1">
    <location>
        <begin position="208"/>
        <end position="231"/>
    </location>
</feature>
<keyword evidence="1" id="KW-1133">Transmembrane helix</keyword>
<organism evidence="2 3">
    <name type="scientific">Calocera cornea HHB12733</name>
    <dbReference type="NCBI Taxonomy" id="1353952"/>
    <lineage>
        <taxon>Eukaryota</taxon>
        <taxon>Fungi</taxon>
        <taxon>Dikarya</taxon>
        <taxon>Basidiomycota</taxon>
        <taxon>Agaricomycotina</taxon>
        <taxon>Dacrymycetes</taxon>
        <taxon>Dacrymycetales</taxon>
        <taxon>Dacrymycetaceae</taxon>
        <taxon>Calocera</taxon>
    </lineage>
</organism>
<reference evidence="2 3" key="1">
    <citation type="journal article" date="2016" name="Mol. Biol. Evol.">
        <title>Comparative Genomics of Early-Diverging Mushroom-Forming Fungi Provides Insights into the Origins of Lignocellulose Decay Capabilities.</title>
        <authorList>
            <person name="Nagy L.G."/>
            <person name="Riley R."/>
            <person name="Tritt A."/>
            <person name="Adam C."/>
            <person name="Daum C."/>
            <person name="Floudas D."/>
            <person name="Sun H."/>
            <person name="Yadav J.S."/>
            <person name="Pangilinan J."/>
            <person name="Larsson K.H."/>
            <person name="Matsuura K."/>
            <person name="Barry K."/>
            <person name="Labutti K."/>
            <person name="Kuo R."/>
            <person name="Ohm R.A."/>
            <person name="Bhattacharya S.S."/>
            <person name="Shirouzu T."/>
            <person name="Yoshinaga Y."/>
            <person name="Martin F.M."/>
            <person name="Grigoriev I.V."/>
            <person name="Hibbett D.S."/>
        </authorList>
    </citation>
    <scope>NUCLEOTIDE SEQUENCE [LARGE SCALE GENOMIC DNA]</scope>
    <source>
        <strain evidence="2 3">HHB12733</strain>
    </source>
</reference>
<dbReference type="InParanoid" id="A0A165ID82"/>
<dbReference type="Proteomes" id="UP000076842">
    <property type="component" value="Unassembled WGS sequence"/>
</dbReference>
<accession>A0A165ID82</accession>
<feature type="transmembrane region" description="Helical" evidence="1">
    <location>
        <begin position="96"/>
        <end position="118"/>
    </location>
</feature>
<keyword evidence="3" id="KW-1185">Reference proteome</keyword>
<dbReference type="STRING" id="1353952.A0A165ID82"/>
<name>A0A165ID82_9BASI</name>
<dbReference type="EMBL" id="KV423931">
    <property type="protein sequence ID" value="KZT60414.1"/>
    <property type="molecule type" value="Genomic_DNA"/>
</dbReference>
<evidence type="ECO:0000313" key="3">
    <source>
        <dbReference type="Proteomes" id="UP000076842"/>
    </source>
</evidence>
<keyword evidence="1" id="KW-0472">Membrane</keyword>
<dbReference type="AlphaFoldDB" id="A0A165ID82"/>
<evidence type="ECO:0008006" key="4">
    <source>
        <dbReference type="Google" id="ProtNLM"/>
    </source>
</evidence>
<proteinExistence type="predicted"/>
<feature type="transmembrane region" description="Helical" evidence="1">
    <location>
        <begin position="165"/>
        <end position="187"/>
    </location>
</feature>
<gene>
    <name evidence="2" type="ORF">CALCODRAFT_448741</name>
</gene>